<organism evidence="1">
    <name type="scientific">Pseudomonas fluorescens (strain SBW25)</name>
    <dbReference type="NCBI Taxonomy" id="216595"/>
    <lineage>
        <taxon>Bacteria</taxon>
        <taxon>Pseudomonadati</taxon>
        <taxon>Pseudomonadota</taxon>
        <taxon>Gammaproteobacteria</taxon>
        <taxon>Pseudomonadales</taxon>
        <taxon>Pseudomonadaceae</taxon>
        <taxon>Pseudomonas</taxon>
    </lineage>
</organism>
<proteinExistence type="predicted"/>
<sequence length="65" mass="7073">MSYEQATSATAAKAADQLRAWASGAAAPQDKLNECCLERTQQVRLWNLLRTPSKPGVLSNSDVPR</sequence>
<evidence type="ECO:0000313" key="1">
    <source>
        <dbReference type="EMBL" id="CEK42575.1"/>
    </source>
</evidence>
<name>A0A0G4E5T9_PSEFS</name>
<protein>
    <submittedName>
        <fullName evidence="1">Uncharacterized protein</fullName>
    </submittedName>
</protein>
<reference evidence="1" key="1">
    <citation type="submission" date="2014-12" db="EMBL/GenBank/DDBJ databases">
        <authorList>
            <person name="Hall J."/>
        </authorList>
    </citation>
    <scope>NUCLEOTIDE SEQUENCE [LARGE SCALE GENOMIC DNA]</scope>
    <source>
        <strain evidence="1">SBW25</strain>
        <plasmid evidence="1">pQBR55</plasmid>
    </source>
</reference>
<geneLocation type="plasmid" evidence="1">
    <name>pQBR55</name>
</geneLocation>
<reference evidence="1" key="2">
    <citation type="submission" date="2015-06" db="EMBL/GenBank/DDBJ databases">
        <title>Environmentally co-occuring mercury resistance plasmids are genetically and phenotypically diverse and confer variable context-dependent fitness effects.</title>
        <authorList>
            <person name="Hall J.P.J."/>
            <person name="Harrison E."/>
            <person name="Lilley A.K."/>
            <person name="Paterson S."/>
            <person name="Spiers A.J."/>
            <person name="Brockhurst M.A."/>
        </authorList>
    </citation>
    <scope>NUCLEOTIDE SEQUENCE [LARGE SCALE GENOMIC DNA]</scope>
    <source>
        <strain evidence="1">SBW25</strain>
        <plasmid evidence="1">pQBR55</plasmid>
    </source>
</reference>
<accession>A0A0G4E5T9</accession>
<dbReference type="AlphaFoldDB" id="A0A0G4E5T9"/>
<gene>
    <name evidence="1" type="ORF">PQBR55_0196</name>
</gene>
<dbReference type="EMBL" id="LN713927">
    <property type="protein sequence ID" value="CEK42575.1"/>
    <property type="molecule type" value="Genomic_DNA"/>
</dbReference>
<keyword evidence="1" id="KW-0614">Plasmid</keyword>